<name>A0ACB8THW8_9AGAM</name>
<dbReference type="Proteomes" id="UP000814140">
    <property type="component" value="Unassembled WGS sequence"/>
</dbReference>
<dbReference type="EMBL" id="MU277188">
    <property type="protein sequence ID" value="KAI0068059.1"/>
    <property type="molecule type" value="Genomic_DNA"/>
</dbReference>
<sequence>MVNLTSDHWDLERSVADNVRWVRHNFVRHALPFPNASFDFVRLSNLGLAVPFDRWAFVLTEAHRVLAPGGRLELIDDQMCFPFISPTSPSKSAFNTSPSEESSFDLDIGIDSDEEAGPSEKRRSEPKASPYEEWEREMQNCGELEDVFDAMLTWGRNIHRHPATFLRGMLSVPFEEKNVRVLPLHVGLPSREFMSKHDTEAQKPDGEGRWAVTIDWEKKDGKDKGKAKANDSPPLGPLQPTDLPPMLSKKAAAMLGTTRLSPAGVPYQQPGLILYPETFLPMSPDEVEMHSSKNLHVLLSCRAALKDFIRDFKDKDGKPLATAEDLEDSLWDYEIFRRRRFNWPADLPELRLREQFAAPPTPPKRLSNESERLESPKRTSYVPNISNPTGSREGLTFVRSFRIFQAVKMSPTL</sequence>
<evidence type="ECO:0000313" key="1">
    <source>
        <dbReference type="EMBL" id="KAI0068059.1"/>
    </source>
</evidence>
<proteinExistence type="predicted"/>
<organism evidence="1 2">
    <name type="scientific">Artomyces pyxidatus</name>
    <dbReference type="NCBI Taxonomy" id="48021"/>
    <lineage>
        <taxon>Eukaryota</taxon>
        <taxon>Fungi</taxon>
        <taxon>Dikarya</taxon>
        <taxon>Basidiomycota</taxon>
        <taxon>Agaricomycotina</taxon>
        <taxon>Agaricomycetes</taxon>
        <taxon>Russulales</taxon>
        <taxon>Auriscalpiaceae</taxon>
        <taxon>Artomyces</taxon>
    </lineage>
</organism>
<reference evidence="1" key="1">
    <citation type="submission" date="2021-03" db="EMBL/GenBank/DDBJ databases">
        <authorList>
            <consortium name="DOE Joint Genome Institute"/>
            <person name="Ahrendt S."/>
            <person name="Looney B.P."/>
            <person name="Miyauchi S."/>
            <person name="Morin E."/>
            <person name="Drula E."/>
            <person name="Courty P.E."/>
            <person name="Chicoki N."/>
            <person name="Fauchery L."/>
            <person name="Kohler A."/>
            <person name="Kuo A."/>
            <person name="Labutti K."/>
            <person name="Pangilinan J."/>
            <person name="Lipzen A."/>
            <person name="Riley R."/>
            <person name="Andreopoulos W."/>
            <person name="He G."/>
            <person name="Johnson J."/>
            <person name="Barry K.W."/>
            <person name="Grigoriev I.V."/>
            <person name="Nagy L."/>
            <person name="Hibbett D."/>
            <person name="Henrissat B."/>
            <person name="Matheny P.B."/>
            <person name="Labbe J."/>
            <person name="Martin F."/>
        </authorList>
    </citation>
    <scope>NUCLEOTIDE SEQUENCE</scope>
    <source>
        <strain evidence="1">HHB10654</strain>
    </source>
</reference>
<gene>
    <name evidence="1" type="ORF">BV25DRAFT_1818429</name>
</gene>
<keyword evidence="2" id="KW-1185">Reference proteome</keyword>
<evidence type="ECO:0000313" key="2">
    <source>
        <dbReference type="Proteomes" id="UP000814140"/>
    </source>
</evidence>
<comment type="caution">
    <text evidence="1">The sequence shown here is derived from an EMBL/GenBank/DDBJ whole genome shotgun (WGS) entry which is preliminary data.</text>
</comment>
<protein>
    <submittedName>
        <fullName evidence="1">Uncharacterized protein</fullName>
    </submittedName>
</protein>
<reference evidence="1" key="2">
    <citation type="journal article" date="2022" name="New Phytol.">
        <title>Evolutionary transition to the ectomycorrhizal habit in the genomes of a hyperdiverse lineage of mushroom-forming fungi.</title>
        <authorList>
            <person name="Looney B."/>
            <person name="Miyauchi S."/>
            <person name="Morin E."/>
            <person name="Drula E."/>
            <person name="Courty P.E."/>
            <person name="Kohler A."/>
            <person name="Kuo A."/>
            <person name="LaButti K."/>
            <person name="Pangilinan J."/>
            <person name="Lipzen A."/>
            <person name="Riley R."/>
            <person name="Andreopoulos W."/>
            <person name="He G."/>
            <person name="Johnson J."/>
            <person name="Nolan M."/>
            <person name="Tritt A."/>
            <person name="Barry K.W."/>
            <person name="Grigoriev I.V."/>
            <person name="Nagy L.G."/>
            <person name="Hibbett D."/>
            <person name="Henrissat B."/>
            <person name="Matheny P.B."/>
            <person name="Labbe J."/>
            <person name="Martin F.M."/>
        </authorList>
    </citation>
    <scope>NUCLEOTIDE SEQUENCE</scope>
    <source>
        <strain evidence="1">HHB10654</strain>
    </source>
</reference>
<accession>A0ACB8THW8</accession>